<dbReference type="EMBL" id="GDIQ01050714">
    <property type="protein sequence ID" value="JAN44023.1"/>
    <property type="molecule type" value="Transcribed_RNA"/>
</dbReference>
<accession>A0A0P6GTG8</accession>
<dbReference type="AlphaFoldDB" id="A0A0P6GTG8"/>
<dbReference type="EMBL" id="GDIQ01082229">
    <property type="protein sequence ID" value="JAN12508.1"/>
    <property type="molecule type" value="Transcribed_RNA"/>
</dbReference>
<dbReference type="EMBL" id="GDIQ01029907">
    <property type="protein sequence ID" value="JAN64830.1"/>
    <property type="molecule type" value="Transcribed_RNA"/>
</dbReference>
<evidence type="ECO:0008006" key="2">
    <source>
        <dbReference type="Google" id="ProtNLM"/>
    </source>
</evidence>
<sequence>MVDKNRLVAALLLKNDSSAHHCSWGQQLDKEVLHSIEIPELGNLHVPLAIEDVEKLKSIAEPALHGNGLNVVLDPNLRKGWQVAGMRISGLFPKDSLQKTLGELCAKALLNLKLGWLLEDCDSNTVDAYIDKLVLYESGGHYKRHRHSELEQGICGVVILQIPVENGFNGGRLKIEHGSSTAHYEYHEGSNHCHFLTAFRSGCKHELEPIKSGWRVTLMINLVWRNAFDVAKIPQSVQLIPVILELLTEIRESVDPWFKRIHQTKHGKPVIEKTDCCDILHASEISSDVVEQFSELVNKTQISYNAEAASHHRHEEFNNDLSFSPPFELKITNIARFHQRNLEWQQSADFDDGERKPCDSHGQHQKESIDMLVFLLENDYTLTDLTFFGLKGQDVWLARLLLGGNFLEVHLAILNHSRSQVPFGENPSFVAKLEHWVNSSNMLVPFKNVQINANQIVSDFKTKSQHRTHQEEIEEKNMNFPQFAYHQPVLVIWPKYQSFRIKCLYAFDVLLDELEHELQITSHQKAIENLRRIISVCRDEPLTVFLDSAGVPGERTCRLLRLCIFLRARQEGLDLLELMGMDFTNEDECEIDKEVRFEGIRSNEVALLVAELECQVTGWSACSGFVLKMISPVRLSSQLAYIICLADHLMDRYCSEGALKILDRVAYLLPKLNTSSISSLGQTDIDSYVNFVIECERDPKTASAQRVVCFTTLFPRLDSYQQCRLIVDLRRRIRFGGIHSCMQLYQQMCRALPSCDLHAPGPIKDVIVAVVSSFFQLGDPELILLLMNKICLKSTSSNQSAEENNLVDVLLLSHEIWELATSSDLGKTMLSNLVKAQTSSLLCMLDQLTIPRQEIVSAWHIRETELVVPNFKAKTSLLDNLSQLELTSDHSKLIRDARLALIVAWIDGLCQQLDRETPVVTPHPNDPLQLNVTEFLRTFIQMEKVHHQDGRQPISVDFSRLFSKMCLTRLCKLILDLRQTESAASIDMRVIASCFNLCRDLSRQFVEGDIISFMKPSTELAVKIAKWLFWLGDEVVSERFAHKICTCVSLEEENLFVKEMISSSKLWSLTNSAPASLVAFHILLDRHIGYLKTVKEPVFSFEQPLAELPTYPEVEAFLRSSNEKMSYHKLASIFHARGFADDLTKLCLNNGWCSLKARAMGSTRSAWCEIIKTQDMHHANMQQFQAVQQELSKMLSLRENLGHKTLGGKGDAEKMSDFNTSNNCILFSSGKCEKKEPEIIVISD</sequence>
<dbReference type="PANTHER" id="PTHR33099:SF7">
    <property type="entry name" value="MYND-TYPE DOMAIN-CONTAINING PROTEIN"/>
    <property type="match status" value="1"/>
</dbReference>
<proteinExistence type="predicted"/>
<protein>
    <recommendedName>
        <fullName evidence="2">Fe2OG dioxygenase domain-containing protein</fullName>
    </recommendedName>
</protein>
<name>A0A0P6GTG8_9CRUS</name>
<dbReference type="PANTHER" id="PTHR33099">
    <property type="entry name" value="FE2OG DIOXYGENASE DOMAIN-CONTAINING PROTEIN"/>
    <property type="match status" value="1"/>
</dbReference>
<organism evidence="1">
    <name type="scientific">Daphnia magna</name>
    <dbReference type="NCBI Taxonomy" id="35525"/>
    <lineage>
        <taxon>Eukaryota</taxon>
        <taxon>Metazoa</taxon>
        <taxon>Ecdysozoa</taxon>
        <taxon>Arthropoda</taxon>
        <taxon>Crustacea</taxon>
        <taxon>Branchiopoda</taxon>
        <taxon>Diplostraca</taxon>
        <taxon>Cladocera</taxon>
        <taxon>Anomopoda</taxon>
        <taxon>Daphniidae</taxon>
        <taxon>Daphnia</taxon>
    </lineage>
</organism>
<dbReference type="Gene3D" id="2.60.120.620">
    <property type="entry name" value="q2cbj1_9rhob like domain"/>
    <property type="match status" value="1"/>
</dbReference>
<evidence type="ECO:0000313" key="1">
    <source>
        <dbReference type="EMBL" id="JAN64830.1"/>
    </source>
</evidence>
<dbReference type="OrthoDB" id="124582at2759"/>
<reference evidence="1" key="1">
    <citation type="submission" date="2015-10" db="EMBL/GenBank/DDBJ databases">
        <title>EvidentialGene: Evidence-directed Construction of Complete mRNA Transcriptomes without Genomes.</title>
        <authorList>
            <person name="Gilbert D.G."/>
        </authorList>
    </citation>
    <scope>NUCLEOTIDE SEQUENCE</scope>
</reference>